<organism evidence="2 3">
    <name type="scientific">Tectimicrobiota bacterium</name>
    <dbReference type="NCBI Taxonomy" id="2528274"/>
    <lineage>
        <taxon>Bacteria</taxon>
        <taxon>Pseudomonadati</taxon>
        <taxon>Nitrospinota/Tectimicrobiota group</taxon>
        <taxon>Candidatus Tectimicrobiota</taxon>
    </lineage>
</organism>
<proteinExistence type="predicted"/>
<dbReference type="PROSITE" id="PS51186">
    <property type="entry name" value="GNAT"/>
    <property type="match status" value="1"/>
</dbReference>
<evidence type="ECO:0000259" key="1">
    <source>
        <dbReference type="PROSITE" id="PS51186"/>
    </source>
</evidence>
<accession>A0A938B1Y4</accession>
<dbReference type="SUPFAM" id="SSF55729">
    <property type="entry name" value="Acyl-CoA N-acyltransferases (Nat)"/>
    <property type="match status" value="1"/>
</dbReference>
<evidence type="ECO:0000313" key="2">
    <source>
        <dbReference type="EMBL" id="MBM3225462.1"/>
    </source>
</evidence>
<reference evidence="2" key="1">
    <citation type="submission" date="2019-03" db="EMBL/GenBank/DDBJ databases">
        <title>Lake Tanganyika Metagenome-Assembled Genomes (MAGs).</title>
        <authorList>
            <person name="Tran P."/>
        </authorList>
    </citation>
    <scope>NUCLEOTIDE SEQUENCE</scope>
    <source>
        <strain evidence="2">K_DeepCast_65m_m2_066</strain>
    </source>
</reference>
<feature type="domain" description="N-acetyltransferase" evidence="1">
    <location>
        <begin position="1"/>
        <end position="100"/>
    </location>
</feature>
<feature type="non-terminal residue" evidence="2">
    <location>
        <position position="1"/>
    </location>
</feature>
<dbReference type="Pfam" id="PF00583">
    <property type="entry name" value="Acetyltransf_1"/>
    <property type="match status" value="1"/>
</dbReference>
<comment type="caution">
    <text evidence="2">The sequence shown here is derived from an EMBL/GenBank/DDBJ whole genome shotgun (WGS) entry which is preliminary data.</text>
</comment>
<protein>
    <submittedName>
        <fullName evidence="2">GNAT family N-acetyltransferase</fullName>
    </submittedName>
</protein>
<dbReference type="InterPro" id="IPR016181">
    <property type="entry name" value="Acyl_CoA_acyltransferase"/>
</dbReference>
<dbReference type="CDD" id="cd04301">
    <property type="entry name" value="NAT_SF"/>
    <property type="match status" value="1"/>
</dbReference>
<name>A0A938B1Y4_UNCTE</name>
<gene>
    <name evidence="2" type="ORF">FJZ47_16895</name>
</gene>
<sequence>NCMVALERQQPVGVVVSTRRDAGVWIQALGCQPAFQRRGIAAQLVEALIRKVAIQHAPVITVDVPVDNQAAVRFFEAVHFAVQGRYVSYQGALTPATGLPGDIASVAPSTLLASYASYHTALACWERNADALTSYGALPQGYAYALEGNIQGYLLHIEDTILDLAIAPQADALQTSAALLGRMHAAGWTQATLRKAPAAEPVGAALLQLGFRPTAEHLWMGQVLR</sequence>
<dbReference type="Gene3D" id="3.40.630.30">
    <property type="match status" value="1"/>
</dbReference>
<dbReference type="GO" id="GO:0016747">
    <property type="term" value="F:acyltransferase activity, transferring groups other than amino-acyl groups"/>
    <property type="evidence" value="ECO:0007669"/>
    <property type="project" value="InterPro"/>
</dbReference>
<evidence type="ECO:0000313" key="3">
    <source>
        <dbReference type="Proteomes" id="UP000712673"/>
    </source>
</evidence>
<dbReference type="InterPro" id="IPR000182">
    <property type="entry name" value="GNAT_dom"/>
</dbReference>
<dbReference type="Proteomes" id="UP000712673">
    <property type="component" value="Unassembled WGS sequence"/>
</dbReference>
<dbReference type="AlphaFoldDB" id="A0A938B1Y4"/>
<dbReference type="EMBL" id="VGLS01000584">
    <property type="protein sequence ID" value="MBM3225462.1"/>
    <property type="molecule type" value="Genomic_DNA"/>
</dbReference>